<dbReference type="AlphaFoldDB" id="A0A813T7J5"/>
<proteinExistence type="predicted"/>
<evidence type="ECO:0000313" key="3">
    <source>
        <dbReference type="EMBL" id="CAF1379966.1"/>
    </source>
</evidence>
<evidence type="ECO:0000313" key="4">
    <source>
        <dbReference type="Proteomes" id="UP000663828"/>
    </source>
</evidence>
<protein>
    <submittedName>
        <fullName evidence="2">Uncharacterized protein</fullName>
    </submittedName>
</protein>
<keyword evidence="1" id="KW-0472">Membrane</keyword>
<dbReference type="EMBL" id="CAJNOR010000130">
    <property type="protein sequence ID" value="CAF0809985.1"/>
    <property type="molecule type" value="Genomic_DNA"/>
</dbReference>
<feature type="transmembrane region" description="Helical" evidence="1">
    <location>
        <begin position="93"/>
        <end position="113"/>
    </location>
</feature>
<evidence type="ECO:0000313" key="2">
    <source>
        <dbReference type="EMBL" id="CAF0809985.1"/>
    </source>
</evidence>
<dbReference type="Proteomes" id="UP000663828">
    <property type="component" value="Unassembled WGS sequence"/>
</dbReference>
<sequence>MSRTNIHQRTHTRSSELEDIHWCCLPAIISFADFFPFLFLYVRLRPHRNDSSPPVNSTSQNSQTWLELYANCSYKQNSSGNYLPICDIAVEPVSTFFLAVAFLLAITLFIYNSVTMIRMLTRSQLIFRTILHLIYALLLFITAFIYTYTRDWCSNCKLFLSLCIIPILTTTGLTCNWYDDTERSHPHQQRFVQNQSIELALLRTTNSNQSSLTIPRRPPQNNTDPQLENEYNEWLEAQQHRNQ</sequence>
<gene>
    <name evidence="3" type="ORF">EDS130_LOCUS34869</name>
    <name evidence="2" type="ORF">XAT740_LOCUS3413</name>
</gene>
<evidence type="ECO:0000256" key="1">
    <source>
        <dbReference type="SAM" id="Phobius"/>
    </source>
</evidence>
<reference evidence="2" key="1">
    <citation type="submission" date="2021-02" db="EMBL/GenBank/DDBJ databases">
        <authorList>
            <person name="Nowell W R."/>
        </authorList>
    </citation>
    <scope>NUCLEOTIDE SEQUENCE</scope>
</reference>
<organism evidence="2 4">
    <name type="scientific">Adineta ricciae</name>
    <name type="common">Rotifer</name>
    <dbReference type="NCBI Taxonomy" id="249248"/>
    <lineage>
        <taxon>Eukaryota</taxon>
        <taxon>Metazoa</taxon>
        <taxon>Spiralia</taxon>
        <taxon>Gnathifera</taxon>
        <taxon>Rotifera</taxon>
        <taxon>Eurotatoria</taxon>
        <taxon>Bdelloidea</taxon>
        <taxon>Adinetida</taxon>
        <taxon>Adinetidae</taxon>
        <taxon>Adineta</taxon>
    </lineage>
</organism>
<accession>A0A813T7J5</accession>
<feature type="transmembrane region" description="Helical" evidence="1">
    <location>
        <begin position="20"/>
        <end position="42"/>
    </location>
</feature>
<name>A0A813T7J5_ADIRI</name>
<feature type="transmembrane region" description="Helical" evidence="1">
    <location>
        <begin position="158"/>
        <end position="178"/>
    </location>
</feature>
<keyword evidence="1" id="KW-1133">Transmembrane helix</keyword>
<dbReference type="OrthoDB" id="9986058at2759"/>
<keyword evidence="4" id="KW-1185">Reference proteome</keyword>
<keyword evidence="1" id="KW-0812">Transmembrane</keyword>
<dbReference type="Proteomes" id="UP000663852">
    <property type="component" value="Unassembled WGS sequence"/>
</dbReference>
<dbReference type="EMBL" id="CAJNOJ010000298">
    <property type="protein sequence ID" value="CAF1379966.1"/>
    <property type="molecule type" value="Genomic_DNA"/>
</dbReference>
<comment type="caution">
    <text evidence="2">The sequence shown here is derived from an EMBL/GenBank/DDBJ whole genome shotgun (WGS) entry which is preliminary data.</text>
</comment>
<feature type="transmembrane region" description="Helical" evidence="1">
    <location>
        <begin position="125"/>
        <end position="146"/>
    </location>
</feature>